<dbReference type="InterPro" id="IPR036034">
    <property type="entry name" value="PDZ_sf"/>
</dbReference>
<dbReference type="SMART" id="SM00228">
    <property type="entry name" value="PDZ"/>
    <property type="match status" value="1"/>
</dbReference>
<evidence type="ECO:0000313" key="2">
    <source>
        <dbReference type="EMBL" id="TMQ67987.1"/>
    </source>
</evidence>
<evidence type="ECO:0000313" key="3">
    <source>
        <dbReference type="Proteomes" id="UP000316609"/>
    </source>
</evidence>
<dbReference type="Gene3D" id="2.30.42.10">
    <property type="match status" value="1"/>
</dbReference>
<accession>A0A538TWH9</accession>
<gene>
    <name evidence="2" type="ORF">E6K78_02855</name>
</gene>
<reference evidence="2 3" key="1">
    <citation type="journal article" date="2019" name="Nat. Microbiol.">
        <title>Mediterranean grassland soil C-N compound turnover is dependent on rainfall and depth, and is mediated by genomically divergent microorganisms.</title>
        <authorList>
            <person name="Diamond S."/>
            <person name="Andeer P.F."/>
            <person name="Li Z."/>
            <person name="Crits-Christoph A."/>
            <person name="Burstein D."/>
            <person name="Anantharaman K."/>
            <person name="Lane K.R."/>
            <person name="Thomas B.C."/>
            <person name="Pan C."/>
            <person name="Northen T.R."/>
            <person name="Banfield J.F."/>
        </authorList>
    </citation>
    <scope>NUCLEOTIDE SEQUENCE [LARGE SCALE GENOMIC DNA]</scope>
    <source>
        <strain evidence="2">WS_8</strain>
    </source>
</reference>
<name>A0A538TWH9_UNCEI</name>
<dbReference type="Proteomes" id="UP000316609">
    <property type="component" value="Unassembled WGS sequence"/>
</dbReference>
<dbReference type="AlphaFoldDB" id="A0A538TWH9"/>
<dbReference type="EMBL" id="VBOY01000020">
    <property type="protein sequence ID" value="TMQ67987.1"/>
    <property type="molecule type" value="Genomic_DNA"/>
</dbReference>
<feature type="domain" description="PDZ" evidence="1">
    <location>
        <begin position="45"/>
        <end position="117"/>
    </location>
</feature>
<sequence>MVGSKDLAGNIGNRVLERFRCTFDYGRRTLYLEPGKRFAERDRYSRAGVMFLREPHRVSAWEILHGSPADDAGLKADDEIVAIDGKPALDYTAEQMDRMFVDGEIGTSHTLTIVHDGKTSKVTLTLQDVI</sequence>
<dbReference type="InterPro" id="IPR001478">
    <property type="entry name" value="PDZ"/>
</dbReference>
<dbReference type="Pfam" id="PF13180">
    <property type="entry name" value="PDZ_2"/>
    <property type="match status" value="1"/>
</dbReference>
<proteinExistence type="predicted"/>
<organism evidence="2 3">
    <name type="scientific">Eiseniibacteriota bacterium</name>
    <dbReference type="NCBI Taxonomy" id="2212470"/>
    <lineage>
        <taxon>Bacteria</taxon>
        <taxon>Candidatus Eiseniibacteriota</taxon>
    </lineage>
</organism>
<evidence type="ECO:0000259" key="1">
    <source>
        <dbReference type="SMART" id="SM00228"/>
    </source>
</evidence>
<protein>
    <submittedName>
        <fullName evidence="2">PDZ domain-containing protein</fullName>
    </submittedName>
</protein>
<dbReference type="SUPFAM" id="SSF50156">
    <property type="entry name" value="PDZ domain-like"/>
    <property type="match status" value="1"/>
</dbReference>
<comment type="caution">
    <text evidence="2">The sequence shown here is derived from an EMBL/GenBank/DDBJ whole genome shotgun (WGS) entry which is preliminary data.</text>
</comment>